<dbReference type="RefSeq" id="WP_012827856.1">
    <property type="nucleotide sequence ID" value="NC_013440.1"/>
</dbReference>
<evidence type="ECO:0000313" key="3">
    <source>
        <dbReference type="EMBL" id="ACY15248.1"/>
    </source>
</evidence>
<dbReference type="KEGG" id="hoh:Hoch_2719"/>
<reference evidence="3 4" key="1">
    <citation type="journal article" date="2010" name="Stand. Genomic Sci.">
        <title>Complete genome sequence of Haliangium ochraceum type strain (SMP-2).</title>
        <authorList>
            <consortium name="US DOE Joint Genome Institute (JGI-PGF)"/>
            <person name="Ivanova N."/>
            <person name="Daum C."/>
            <person name="Lang E."/>
            <person name="Abt B."/>
            <person name="Kopitz M."/>
            <person name="Saunders E."/>
            <person name="Lapidus A."/>
            <person name="Lucas S."/>
            <person name="Glavina Del Rio T."/>
            <person name="Nolan M."/>
            <person name="Tice H."/>
            <person name="Copeland A."/>
            <person name="Cheng J.F."/>
            <person name="Chen F."/>
            <person name="Bruce D."/>
            <person name="Goodwin L."/>
            <person name="Pitluck S."/>
            <person name="Mavromatis K."/>
            <person name="Pati A."/>
            <person name="Mikhailova N."/>
            <person name="Chen A."/>
            <person name="Palaniappan K."/>
            <person name="Land M."/>
            <person name="Hauser L."/>
            <person name="Chang Y.J."/>
            <person name="Jeffries C.D."/>
            <person name="Detter J.C."/>
            <person name="Brettin T."/>
            <person name="Rohde M."/>
            <person name="Goker M."/>
            <person name="Bristow J."/>
            <person name="Markowitz V."/>
            <person name="Eisen J.A."/>
            <person name="Hugenholtz P."/>
            <person name="Kyrpides N.C."/>
            <person name="Klenk H.P."/>
        </authorList>
    </citation>
    <scope>NUCLEOTIDE SEQUENCE [LARGE SCALE GENOMIC DNA]</scope>
    <source>
        <strain evidence="4">DSM 14365 / CIP 107738 / JCM 11303 / AJ 13395 / SMP-2</strain>
    </source>
</reference>
<keyword evidence="4" id="KW-1185">Reference proteome</keyword>
<dbReference type="Proteomes" id="UP000001880">
    <property type="component" value="Chromosome"/>
</dbReference>
<protein>
    <recommendedName>
        <fullName evidence="5">TonB-dependent receptor-like beta-barrel domain-containing protein</fullName>
    </recommendedName>
</protein>
<dbReference type="AlphaFoldDB" id="D0LN71"/>
<sequence>MSRARAATLGALLAAAALAPAPGSPGVAAAPRGVDLRVPALPAPVPENLHMRAPQSAPGAAAATPTRGSDALSEDADAAAASPSPVRRVRVRARQRRAAAAAASAEEARVERVRFHSRVGFGLDGGGRYKGAALGGGVACESPPCIPDGYLENRMYGFGDIALSRRGLLFPSLDMYLSAHFRYDQDMRGNYTAVPSVYDDDELSDLQVHQAYGEFDGSFDHPWLAPLRVRVGRQFRYGPGVIHFDGLTAAYEVEAVQLSMFGGRVAGEYGFSPSQLQSNEGVLGLSARVDLSPLTRVPMALTLNNVVYDDFAHSFAALSTHWRRVFDARVSVRTRNEIIAQFAGELRARVTAVTLATVEFEHSTENDWRYDALLVDDDGRGMDGARRYLDLLPPRPRSYLGVRAGTVLLDNIDLLARVAAAGERALPDERDLVAEIGSEFLTGYLDIGAAMEVRLQRSLTVGLSVLRRGYAEREPEGSLDVVAPGESPDISDPVTLPTRSELSRFRGRSFGELGALLRYNLGSQQFSASGEVFWRVYETEPLYESDDYPDDIRSGVRFLIDGRLNEHLRLGAEYEATSALPVFPELPGLRSLRMFVEGRF</sequence>
<dbReference type="STRING" id="502025.Hoch_2719"/>
<gene>
    <name evidence="3" type="ordered locus">Hoch_2719</name>
</gene>
<name>D0LN71_HALO1</name>
<feature type="compositionally biased region" description="Low complexity" evidence="1">
    <location>
        <begin position="52"/>
        <end position="69"/>
    </location>
</feature>
<evidence type="ECO:0000313" key="4">
    <source>
        <dbReference type="Proteomes" id="UP000001880"/>
    </source>
</evidence>
<feature type="region of interest" description="Disordered" evidence="1">
    <location>
        <begin position="46"/>
        <end position="89"/>
    </location>
</feature>
<organism evidence="3 4">
    <name type="scientific">Haliangium ochraceum (strain DSM 14365 / JCM 11303 / SMP-2)</name>
    <dbReference type="NCBI Taxonomy" id="502025"/>
    <lineage>
        <taxon>Bacteria</taxon>
        <taxon>Pseudomonadati</taxon>
        <taxon>Myxococcota</taxon>
        <taxon>Polyangia</taxon>
        <taxon>Haliangiales</taxon>
        <taxon>Kofleriaceae</taxon>
        <taxon>Haliangium</taxon>
    </lineage>
</organism>
<proteinExistence type="predicted"/>
<evidence type="ECO:0000256" key="1">
    <source>
        <dbReference type="SAM" id="MobiDB-lite"/>
    </source>
</evidence>
<evidence type="ECO:0000256" key="2">
    <source>
        <dbReference type="SAM" id="SignalP"/>
    </source>
</evidence>
<feature type="chain" id="PRO_5003011520" description="TonB-dependent receptor-like beta-barrel domain-containing protein" evidence="2">
    <location>
        <begin position="30"/>
        <end position="600"/>
    </location>
</feature>
<keyword evidence="2" id="KW-0732">Signal</keyword>
<dbReference type="EMBL" id="CP001804">
    <property type="protein sequence ID" value="ACY15248.1"/>
    <property type="molecule type" value="Genomic_DNA"/>
</dbReference>
<accession>D0LN71</accession>
<feature type="signal peptide" evidence="2">
    <location>
        <begin position="1"/>
        <end position="29"/>
    </location>
</feature>
<dbReference type="HOGENOM" id="CLU_454754_0_0_7"/>
<evidence type="ECO:0008006" key="5">
    <source>
        <dbReference type="Google" id="ProtNLM"/>
    </source>
</evidence>